<evidence type="ECO:0000256" key="3">
    <source>
        <dbReference type="ARBA" id="ARBA00022989"/>
    </source>
</evidence>
<feature type="transmembrane region" description="Helical" evidence="7">
    <location>
        <begin position="202"/>
        <end position="223"/>
    </location>
</feature>
<evidence type="ECO:0000256" key="7">
    <source>
        <dbReference type="SAM" id="Phobius"/>
    </source>
</evidence>
<name>A0ABR1X7I2_9PEZI</name>
<dbReference type="InterPro" id="IPR049326">
    <property type="entry name" value="Rhodopsin_dom_fungi"/>
</dbReference>
<dbReference type="Proteomes" id="UP001433268">
    <property type="component" value="Unassembled WGS sequence"/>
</dbReference>
<keyword evidence="10" id="KW-1185">Reference proteome</keyword>
<feature type="compositionally biased region" description="Basic and acidic residues" evidence="6">
    <location>
        <begin position="296"/>
        <end position="310"/>
    </location>
</feature>
<comment type="similarity">
    <text evidence="5">Belongs to the SAT4 family.</text>
</comment>
<accession>A0ABR1X7I2</accession>
<dbReference type="Pfam" id="PF20684">
    <property type="entry name" value="Fung_rhodopsin"/>
    <property type="match status" value="1"/>
</dbReference>
<protein>
    <recommendedName>
        <fullName evidence="8">Rhodopsin domain-containing protein</fullName>
    </recommendedName>
</protein>
<dbReference type="EMBL" id="JAQQWN010000003">
    <property type="protein sequence ID" value="KAK8091421.1"/>
    <property type="molecule type" value="Genomic_DNA"/>
</dbReference>
<organism evidence="9 10">
    <name type="scientific">Apiospora hydei</name>
    <dbReference type="NCBI Taxonomy" id="1337664"/>
    <lineage>
        <taxon>Eukaryota</taxon>
        <taxon>Fungi</taxon>
        <taxon>Dikarya</taxon>
        <taxon>Ascomycota</taxon>
        <taxon>Pezizomycotina</taxon>
        <taxon>Sordariomycetes</taxon>
        <taxon>Xylariomycetidae</taxon>
        <taxon>Amphisphaeriales</taxon>
        <taxon>Apiosporaceae</taxon>
        <taxon>Apiospora</taxon>
    </lineage>
</organism>
<evidence type="ECO:0000256" key="4">
    <source>
        <dbReference type="ARBA" id="ARBA00023136"/>
    </source>
</evidence>
<feature type="transmembrane region" description="Helical" evidence="7">
    <location>
        <begin position="137"/>
        <end position="164"/>
    </location>
</feature>
<dbReference type="GeneID" id="92039157"/>
<dbReference type="RefSeq" id="XP_066673393.1">
    <property type="nucleotide sequence ID" value="XM_066806097.1"/>
</dbReference>
<gene>
    <name evidence="9" type="ORF">PG997_001782</name>
</gene>
<comment type="subcellular location">
    <subcellularLocation>
        <location evidence="1">Membrane</location>
        <topology evidence="1">Multi-pass membrane protein</topology>
    </subcellularLocation>
</comment>
<feature type="region of interest" description="Disordered" evidence="6">
    <location>
        <begin position="288"/>
        <end position="310"/>
    </location>
</feature>
<evidence type="ECO:0000313" key="9">
    <source>
        <dbReference type="EMBL" id="KAK8091421.1"/>
    </source>
</evidence>
<evidence type="ECO:0000259" key="8">
    <source>
        <dbReference type="Pfam" id="PF20684"/>
    </source>
</evidence>
<evidence type="ECO:0000256" key="6">
    <source>
        <dbReference type="SAM" id="MobiDB-lite"/>
    </source>
</evidence>
<evidence type="ECO:0000313" key="10">
    <source>
        <dbReference type="Proteomes" id="UP001433268"/>
    </source>
</evidence>
<dbReference type="PANTHER" id="PTHR33048:SF160">
    <property type="entry name" value="SAT4 FAMILY MEMBRANE PROTEIN"/>
    <property type="match status" value="1"/>
</dbReference>
<evidence type="ECO:0000256" key="5">
    <source>
        <dbReference type="ARBA" id="ARBA00038359"/>
    </source>
</evidence>
<keyword evidence="2 7" id="KW-0812">Transmembrane</keyword>
<keyword evidence="4 7" id="KW-0472">Membrane</keyword>
<feature type="transmembrane region" description="Helical" evidence="7">
    <location>
        <begin position="176"/>
        <end position="196"/>
    </location>
</feature>
<keyword evidence="3 7" id="KW-1133">Transmembrane helix</keyword>
<feature type="transmembrane region" description="Helical" evidence="7">
    <location>
        <begin position="235"/>
        <end position="257"/>
    </location>
</feature>
<feature type="transmembrane region" description="Helical" evidence="7">
    <location>
        <begin position="20"/>
        <end position="41"/>
    </location>
</feature>
<proteinExistence type="inferred from homology"/>
<dbReference type="InterPro" id="IPR052337">
    <property type="entry name" value="SAT4-like"/>
</dbReference>
<feature type="domain" description="Rhodopsin" evidence="8">
    <location>
        <begin position="38"/>
        <end position="262"/>
    </location>
</feature>
<dbReference type="PANTHER" id="PTHR33048">
    <property type="entry name" value="PTH11-LIKE INTEGRAL MEMBRANE PROTEIN (AFU_ORTHOLOGUE AFUA_5G11245)"/>
    <property type="match status" value="1"/>
</dbReference>
<reference evidence="9 10" key="1">
    <citation type="submission" date="2023-01" db="EMBL/GenBank/DDBJ databases">
        <title>Analysis of 21 Apiospora genomes using comparative genomics revels a genus with tremendous synthesis potential of carbohydrate active enzymes and secondary metabolites.</title>
        <authorList>
            <person name="Sorensen T."/>
        </authorList>
    </citation>
    <scope>NUCLEOTIDE SEQUENCE [LARGE SCALE GENOMIC DNA]</scope>
    <source>
        <strain evidence="9 10">CBS 114990</strain>
    </source>
</reference>
<evidence type="ECO:0000256" key="1">
    <source>
        <dbReference type="ARBA" id="ARBA00004141"/>
    </source>
</evidence>
<evidence type="ECO:0000256" key="2">
    <source>
        <dbReference type="ARBA" id="ARBA00022692"/>
    </source>
</evidence>
<comment type="caution">
    <text evidence="9">The sequence shown here is derived from an EMBL/GenBank/DDBJ whole genome shotgun (WGS) entry which is preliminary data.</text>
</comment>
<feature type="transmembrane region" description="Helical" evidence="7">
    <location>
        <begin position="103"/>
        <end position="125"/>
    </location>
</feature>
<sequence length="351" mass="38581">MAAEHFVSGAAERAPTSPAAIIGVSTTFAVLITSVLLARIYTRLRVHHRLWWDDWTMVVGTAGTLGMCALNLVLMRHGGGLAIDDVPESELRIYTKVFNINQMVARVSILFVKLSILLLYIRIFFPVGVDRKGTFWWLIQGVIWMNVIYTVSLVLALALQCVPYGLPWGSSCTNQWLVIIFASIVNIISDFAILFIPVASWAVVSLFAFGTIAPLASIARLIYQIVTVDSKDKTVVYLVAGILATAEQVVGIIVGSLPATSSWAVRRLGRLKAGRNALRAASQRLRRDWGTSSGSRDLKQQHRHAGGRDPYEVTNATVWTSQELLCSSLESERTNESIVMKPLPTAISKTV</sequence>